<dbReference type="InterPro" id="IPR015527">
    <property type="entry name" value="Pept_C26_g-glut_hydrolase"/>
</dbReference>
<keyword evidence="5 7" id="KW-0378">Hydrolase</keyword>
<evidence type="ECO:0000256" key="4">
    <source>
        <dbReference type="ARBA" id="ARBA00022729"/>
    </source>
</evidence>
<evidence type="ECO:0000313" key="9">
    <source>
        <dbReference type="RefSeq" id="XP_034251333.1"/>
    </source>
</evidence>
<dbReference type="RefSeq" id="XP_034251333.1">
    <property type="nucleotide sequence ID" value="XM_034395442.1"/>
</dbReference>
<dbReference type="KEGG" id="tpal:117651407"/>
<comment type="catalytic activity">
    <reaction evidence="7">
        <text>(6S)-5,6,7,8-tetrahydrofolyl-(gamma-L-Glu)(n) + (n-1) H2O = (6S)-5,6,7,8-tetrahydrofolate + (n-1) L-glutamate</text>
        <dbReference type="Rhea" id="RHEA:56784"/>
        <dbReference type="Rhea" id="RHEA-COMP:14738"/>
        <dbReference type="ChEBI" id="CHEBI:15377"/>
        <dbReference type="ChEBI" id="CHEBI:29985"/>
        <dbReference type="ChEBI" id="CHEBI:57453"/>
        <dbReference type="ChEBI" id="CHEBI:141005"/>
        <dbReference type="EC" id="3.4.19.9"/>
    </reaction>
</comment>
<evidence type="ECO:0000256" key="6">
    <source>
        <dbReference type="PIRSR" id="PIRSR615527-1"/>
    </source>
</evidence>
<dbReference type="PROSITE" id="PS51273">
    <property type="entry name" value="GATASE_TYPE_1"/>
    <property type="match status" value="1"/>
</dbReference>
<keyword evidence="8" id="KW-1185">Reference proteome</keyword>
<dbReference type="SUPFAM" id="SSF52317">
    <property type="entry name" value="Class I glutamine amidotransferase-like"/>
    <property type="match status" value="1"/>
</dbReference>
<dbReference type="PROSITE" id="PS51275">
    <property type="entry name" value="PEPTIDASE_C26_GGH"/>
    <property type="match status" value="1"/>
</dbReference>
<protein>
    <recommendedName>
        <fullName evidence="7">folate gamma-glutamyl hydrolase</fullName>
        <ecNumber evidence="7">3.4.19.9</ecNumber>
    </recommendedName>
</protein>
<evidence type="ECO:0000256" key="5">
    <source>
        <dbReference type="ARBA" id="ARBA00022801"/>
    </source>
</evidence>
<dbReference type="GO" id="GO:0046900">
    <property type="term" value="P:tetrahydrofolylpolyglutamate metabolic process"/>
    <property type="evidence" value="ECO:0007669"/>
    <property type="project" value="TreeGrafter"/>
</dbReference>
<dbReference type="PANTHER" id="PTHR11315">
    <property type="entry name" value="PROTEASE FAMILY C26 GAMMA-GLUTAMYL HYDROLASE"/>
    <property type="match status" value="1"/>
</dbReference>
<keyword evidence="3" id="KW-0964">Secreted</keyword>
<proteinExistence type="inferred from homology"/>
<evidence type="ECO:0000313" key="8">
    <source>
        <dbReference type="Proteomes" id="UP000515158"/>
    </source>
</evidence>
<accession>A0A6P9A0W4</accession>
<reference evidence="9" key="1">
    <citation type="submission" date="2025-08" db="UniProtKB">
        <authorList>
            <consortium name="RefSeq"/>
        </authorList>
    </citation>
    <scope>IDENTIFICATION</scope>
    <source>
        <tissue evidence="9">Total insect</tissue>
    </source>
</reference>
<dbReference type="FunCoup" id="A0A6P9A0W4">
    <property type="interactions" value="215"/>
</dbReference>
<sequence>MKTKLSSSSAGGLSSHRLSVATSALQIYREVVISTQSLGKKLAMYTTPKFNIAIALVMFLALFSKSVLSSADDNEVEVAVANNRPIVGILSQEIQNTSTVQKQYKSFISASYVKFLEGAGARVVPIWINRTRPYYEYITSHINGVLFPGGSSDFNAKNGYADAGAIIYDIAKKLNAKGDYFPLWGTCLGLELLAYLGANKTNPLTLCQSGNVNLNLDLLSGYNRSKLFGSASKEIINILSNEKVLINFHRYCLTQENVTQFMGDINWRIMSTNKDSNGLKFVSTIESRNFPAYGVQFHPEKSIFEWNPVQKTAHSSNAVKAAQYFANFFVNEARKSTHAFPSIAEETKALIYNFSPQYKGREKNYFNEQMYYFEW</sequence>
<organism evidence="9">
    <name type="scientific">Thrips palmi</name>
    <name type="common">Melon thrips</name>
    <dbReference type="NCBI Taxonomy" id="161013"/>
    <lineage>
        <taxon>Eukaryota</taxon>
        <taxon>Metazoa</taxon>
        <taxon>Ecdysozoa</taxon>
        <taxon>Arthropoda</taxon>
        <taxon>Hexapoda</taxon>
        <taxon>Insecta</taxon>
        <taxon>Pterygota</taxon>
        <taxon>Neoptera</taxon>
        <taxon>Paraneoptera</taxon>
        <taxon>Thysanoptera</taxon>
        <taxon>Terebrantia</taxon>
        <taxon>Thripoidea</taxon>
        <taxon>Thripidae</taxon>
        <taxon>Thrips</taxon>
    </lineage>
</organism>
<dbReference type="AlphaFoldDB" id="A0A6P9A0W4"/>
<evidence type="ECO:0000256" key="2">
    <source>
        <dbReference type="ARBA" id="ARBA00011083"/>
    </source>
</evidence>
<dbReference type="FunFam" id="3.40.50.880:FF:000024">
    <property type="entry name" value="Folate gamma-glutamyl hydrolase"/>
    <property type="match status" value="1"/>
</dbReference>
<dbReference type="PANTHER" id="PTHR11315:SF0">
    <property type="entry name" value="FOLATE GAMMA-GLUTAMYL HYDROLASE"/>
    <property type="match status" value="1"/>
</dbReference>
<dbReference type="GeneID" id="117651407"/>
<comment type="subcellular location">
    <subcellularLocation>
        <location evidence="1">Secreted</location>
        <location evidence="1">Extracellular space</location>
    </subcellularLocation>
</comment>
<dbReference type="InParanoid" id="A0A6P9A0W4"/>
<feature type="active site" description="Proton donor" evidence="6">
    <location>
        <position position="298"/>
    </location>
</feature>
<feature type="active site" description="Nucleophile" evidence="6 7">
    <location>
        <position position="187"/>
    </location>
</feature>
<dbReference type="Proteomes" id="UP000515158">
    <property type="component" value="Unplaced"/>
</dbReference>
<dbReference type="GO" id="GO:0034722">
    <property type="term" value="F:gamma-glutamyl-peptidase activity"/>
    <property type="evidence" value="ECO:0007669"/>
    <property type="project" value="UniProtKB-UniRule"/>
</dbReference>
<evidence type="ECO:0000256" key="3">
    <source>
        <dbReference type="ARBA" id="ARBA00022525"/>
    </source>
</evidence>
<keyword evidence="4" id="KW-0732">Signal</keyword>
<dbReference type="InterPro" id="IPR029062">
    <property type="entry name" value="Class_I_gatase-like"/>
</dbReference>
<feature type="active site" evidence="7">
    <location>
        <position position="298"/>
    </location>
</feature>
<dbReference type="OrthoDB" id="64220at2759"/>
<dbReference type="EC" id="3.4.19.9" evidence="7"/>
<name>A0A6P9A0W4_THRPL</name>
<dbReference type="GO" id="GO:0005576">
    <property type="term" value="C:extracellular region"/>
    <property type="evidence" value="ECO:0007669"/>
    <property type="project" value="UniProtKB-SubCell"/>
</dbReference>
<evidence type="ECO:0000256" key="1">
    <source>
        <dbReference type="ARBA" id="ARBA00004239"/>
    </source>
</evidence>
<dbReference type="Pfam" id="PF07722">
    <property type="entry name" value="Peptidase_C26"/>
    <property type="match status" value="1"/>
</dbReference>
<comment type="similarity">
    <text evidence="2">Belongs to the peptidase C26 family.</text>
</comment>
<dbReference type="GO" id="GO:0005773">
    <property type="term" value="C:vacuole"/>
    <property type="evidence" value="ECO:0007669"/>
    <property type="project" value="TreeGrafter"/>
</dbReference>
<dbReference type="InterPro" id="IPR011697">
    <property type="entry name" value="Peptidase_C26"/>
</dbReference>
<evidence type="ECO:0000256" key="7">
    <source>
        <dbReference type="PROSITE-ProRule" id="PRU00607"/>
    </source>
</evidence>
<dbReference type="Gene3D" id="3.40.50.880">
    <property type="match status" value="1"/>
</dbReference>
<gene>
    <name evidence="9" type="primary">LOC117651407</name>
</gene>